<accession>A0A1T5D7I9</accession>
<keyword evidence="2" id="KW-1185">Reference proteome</keyword>
<reference evidence="2" key="1">
    <citation type="submission" date="2017-02" db="EMBL/GenBank/DDBJ databases">
        <authorList>
            <person name="Varghese N."/>
            <person name="Submissions S."/>
        </authorList>
    </citation>
    <scope>NUCLEOTIDE SEQUENCE [LARGE SCALE GENOMIC DNA]</scope>
    <source>
        <strain evidence="2">DSM 24091</strain>
    </source>
</reference>
<gene>
    <name evidence="1" type="ORF">SAMN05660841_01804</name>
</gene>
<proteinExistence type="predicted"/>
<name>A0A1T5D7I9_9SPHI</name>
<evidence type="ECO:0000313" key="1">
    <source>
        <dbReference type="EMBL" id="SKB67557.1"/>
    </source>
</evidence>
<dbReference type="Proteomes" id="UP000190150">
    <property type="component" value="Unassembled WGS sequence"/>
</dbReference>
<dbReference type="EMBL" id="FUZF01000006">
    <property type="protein sequence ID" value="SKB67557.1"/>
    <property type="molecule type" value="Genomic_DNA"/>
</dbReference>
<organism evidence="1 2">
    <name type="scientific">Sphingobacterium nematocida</name>
    <dbReference type="NCBI Taxonomy" id="1513896"/>
    <lineage>
        <taxon>Bacteria</taxon>
        <taxon>Pseudomonadati</taxon>
        <taxon>Bacteroidota</taxon>
        <taxon>Sphingobacteriia</taxon>
        <taxon>Sphingobacteriales</taxon>
        <taxon>Sphingobacteriaceae</taxon>
        <taxon>Sphingobacterium</taxon>
    </lineage>
</organism>
<sequence>MVVSFTIPKAALAYLAVKVGMVYYNPYILHYLQQIPVLVWDLSVGDLGTALTP</sequence>
<evidence type="ECO:0000313" key="2">
    <source>
        <dbReference type="Proteomes" id="UP000190150"/>
    </source>
</evidence>
<dbReference type="AlphaFoldDB" id="A0A1T5D7I9"/>
<protein>
    <submittedName>
        <fullName evidence="1">Uncharacterized protein</fullName>
    </submittedName>
</protein>
<dbReference type="RefSeq" id="WP_176141023.1">
    <property type="nucleotide sequence ID" value="NZ_FUZF01000006.1"/>
</dbReference>